<keyword evidence="1" id="KW-1133">Transmembrane helix</keyword>
<keyword evidence="3" id="KW-1185">Reference proteome</keyword>
<name>A0A3S1B9X5_9BACL</name>
<dbReference type="OrthoDB" id="2634702at2"/>
<evidence type="ECO:0000256" key="1">
    <source>
        <dbReference type="SAM" id="Phobius"/>
    </source>
</evidence>
<dbReference type="RefSeq" id="WP_127198771.1">
    <property type="nucleotide sequence ID" value="NZ_RZNX01000002.1"/>
</dbReference>
<comment type="caution">
    <text evidence="2">The sequence shown here is derived from an EMBL/GenBank/DDBJ whole genome shotgun (WGS) entry which is preliminary data.</text>
</comment>
<proteinExistence type="predicted"/>
<feature type="transmembrane region" description="Helical" evidence="1">
    <location>
        <begin position="62"/>
        <end position="82"/>
    </location>
</feature>
<keyword evidence="1" id="KW-0812">Transmembrane</keyword>
<gene>
    <name evidence="2" type="ORF">EJP77_08450</name>
</gene>
<protein>
    <submittedName>
        <fullName evidence="2">Uncharacterized protein</fullName>
    </submittedName>
</protein>
<dbReference type="Proteomes" id="UP000272464">
    <property type="component" value="Unassembled WGS sequence"/>
</dbReference>
<sequence length="90" mass="10070">MNKTASVVAFVCSLVLFVLGFSFIAQSTDRGLERAQFIWADHQNITSDKTDLFGFYLNSATWSFKIEGIAMIVIGVVALYVANSLWKKEK</sequence>
<dbReference type="EMBL" id="RZNX01000002">
    <property type="protein sequence ID" value="RUT33657.1"/>
    <property type="molecule type" value="Genomic_DNA"/>
</dbReference>
<keyword evidence="1" id="KW-0472">Membrane</keyword>
<dbReference type="AlphaFoldDB" id="A0A3S1B9X5"/>
<accession>A0A3S1B9X5</accession>
<evidence type="ECO:0000313" key="3">
    <source>
        <dbReference type="Proteomes" id="UP000272464"/>
    </source>
</evidence>
<reference evidence="2 3" key="1">
    <citation type="submission" date="2018-12" db="EMBL/GenBank/DDBJ databases">
        <authorList>
            <person name="Sun L."/>
            <person name="Chen Z."/>
        </authorList>
    </citation>
    <scope>NUCLEOTIDE SEQUENCE [LARGE SCALE GENOMIC DNA]</scope>
    <source>
        <strain evidence="2 3">3-5-3</strain>
    </source>
</reference>
<evidence type="ECO:0000313" key="2">
    <source>
        <dbReference type="EMBL" id="RUT33657.1"/>
    </source>
</evidence>
<organism evidence="2 3">
    <name type="scientific">Paenibacillus zeisoli</name>
    <dbReference type="NCBI Taxonomy" id="2496267"/>
    <lineage>
        <taxon>Bacteria</taxon>
        <taxon>Bacillati</taxon>
        <taxon>Bacillota</taxon>
        <taxon>Bacilli</taxon>
        <taxon>Bacillales</taxon>
        <taxon>Paenibacillaceae</taxon>
        <taxon>Paenibacillus</taxon>
    </lineage>
</organism>